<evidence type="ECO:0000313" key="1">
    <source>
        <dbReference type="EMBL" id="REF36024.1"/>
    </source>
</evidence>
<dbReference type="SUPFAM" id="SSF48452">
    <property type="entry name" value="TPR-like"/>
    <property type="match status" value="1"/>
</dbReference>
<gene>
    <name evidence="1" type="ORF">DFJ64_1420</name>
</gene>
<protein>
    <submittedName>
        <fullName evidence="1">Tetratricopeptide repeat protein</fullName>
    </submittedName>
</protein>
<keyword evidence="2" id="KW-1185">Reference proteome</keyword>
<dbReference type="Gene3D" id="1.25.40.10">
    <property type="entry name" value="Tetratricopeptide repeat domain"/>
    <property type="match status" value="1"/>
</dbReference>
<comment type="caution">
    <text evidence="1">The sequence shown here is derived from an EMBL/GenBank/DDBJ whole genome shotgun (WGS) entry which is preliminary data.</text>
</comment>
<dbReference type="Pfam" id="PF13424">
    <property type="entry name" value="TPR_12"/>
    <property type="match status" value="1"/>
</dbReference>
<proteinExistence type="predicted"/>
<reference evidence="1 2" key="1">
    <citation type="submission" date="2018-08" db="EMBL/GenBank/DDBJ databases">
        <title>Sequencing the genomes of 1000 actinobacteria strains.</title>
        <authorList>
            <person name="Klenk H.-P."/>
        </authorList>
    </citation>
    <scope>NUCLEOTIDE SEQUENCE [LARGE SCALE GENOMIC DNA]</scope>
    <source>
        <strain evidence="1 2">DSM 22891</strain>
    </source>
</reference>
<organism evidence="1 2">
    <name type="scientific">Thermasporomyces composti</name>
    <dbReference type="NCBI Taxonomy" id="696763"/>
    <lineage>
        <taxon>Bacteria</taxon>
        <taxon>Bacillati</taxon>
        <taxon>Actinomycetota</taxon>
        <taxon>Actinomycetes</taxon>
        <taxon>Propionibacteriales</taxon>
        <taxon>Nocardioidaceae</taxon>
        <taxon>Thermasporomyces</taxon>
    </lineage>
</organism>
<dbReference type="RefSeq" id="WP_115849717.1">
    <property type="nucleotide sequence ID" value="NZ_QTUC01000001.1"/>
</dbReference>
<dbReference type="Proteomes" id="UP000256485">
    <property type="component" value="Unassembled WGS sequence"/>
</dbReference>
<name>A0A3D9VCY1_THECX</name>
<dbReference type="InterPro" id="IPR011990">
    <property type="entry name" value="TPR-like_helical_dom_sf"/>
</dbReference>
<evidence type="ECO:0000313" key="2">
    <source>
        <dbReference type="Proteomes" id="UP000256485"/>
    </source>
</evidence>
<dbReference type="AlphaFoldDB" id="A0A3D9VCY1"/>
<dbReference type="OrthoDB" id="3373592at2"/>
<dbReference type="EMBL" id="QTUC01000001">
    <property type="protein sequence ID" value="REF36024.1"/>
    <property type="molecule type" value="Genomic_DNA"/>
</dbReference>
<sequence>MADERLTAARDLYEKAVFFADTEALTAANNQLDEVEADLALARGRLLHARFLADRAEDPNELVQFERAATLYGRLGNTRGEAEACFWIGAFHQVVRQDGDAALPWLRKAYELAERANDPLTLSYAARHLGFHAMEAGDLTTARELLEESLQLRRKLDFRPGVAAALLALADVTSRVGEKEKARELLAEAEAEATASGAKGVLSWIEQARADFS</sequence>
<accession>A0A3D9VCY1</accession>